<evidence type="ECO:0000313" key="2">
    <source>
        <dbReference type="Proteomes" id="UP001652564"/>
    </source>
</evidence>
<dbReference type="EMBL" id="JAOWKZ010000002">
    <property type="protein sequence ID" value="MCV2872453.1"/>
    <property type="molecule type" value="Genomic_DNA"/>
</dbReference>
<keyword evidence="2" id="KW-1185">Reference proteome</keyword>
<gene>
    <name evidence="1" type="ORF">OEZ71_09105</name>
</gene>
<name>A0ABT2ZMY3_9RHOB</name>
<dbReference type="Proteomes" id="UP001652564">
    <property type="component" value="Unassembled WGS sequence"/>
</dbReference>
<sequence length="130" mass="14240">MMDVKRLSVLVRLAAAKKEADLIALSRAGEERAAIETRLSNLDAVAQAARDAAISARDAVTPATGAAFARYVTHERARLDTAMSHAAEIWHARREAAAQSFGSCEALRQLHEELVRRNTAARVRRHRDGV</sequence>
<reference evidence="1 2" key="1">
    <citation type="submission" date="2022-10" db="EMBL/GenBank/DDBJ databases">
        <title>Defluviimonas sp. nov., isolated from ocean surface sediments.</title>
        <authorList>
            <person name="He W."/>
            <person name="Wang L."/>
            <person name="Zhang D.-F."/>
        </authorList>
    </citation>
    <scope>NUCLEOTIDE SEQUENCE [LARGE SCALE GENOMIC DNA]</scope>
    <source>
        <strain evidence="1 2">WL0050</strain>
    </source>
</reference>
<evidence type="ECO:0008006" key="3">
    <source>
        <dbReference type="Google" id="ProtNLM"/>
    </source>
</evidence>
<comment type="caution">
    <text evidence="1">The sequence shown here is derived from an EMBL/GenBank/DDBJ whole genome shotgun (WGS) entry which is preliminary data.</text>
</comment>
<accession>A0ABT2ZMY3</accession>
<proteinExistence type="predicted"/>
<evidence type="ECO:0000313" key="1">
    <source>
        <dbReference type="EMBL" id="MCV2872453.1"/>
    </source>
</evidence>
<organism evidence="1 2">
    <name type="scientific">Albidovulum litorale</name>
    <dbReference type="NCBI Taxonomy" id="2984134"/>
    <lineage>
        <taxon>Bacteria</taxon>
        <taxon>Pseudomonadati</taxon>
        <taxon>Pseudomonadota</taxon>
        <taxon>Alphaproteobacteria</taxon>
        <taxon>Rhodobacterales</taxon>
        <taxon>Paracoccaceae</taxon>
        <taxon>Albidovulum</taxon>
    </lineage>
</organism>
<protein>
    <recommendedName>
        <fullName evidence="3">Flagellar FliJ protein</fullName>
    </recommendedName>
</protein>